<proteinExistence type="inferred from homology"/>
<dbReference type="GO" id="GO:0010206">
    <property type="term" value="P:photosystem II repair"/>
    <property type="evidence" value="ECO:0007669"/>
    <property type="project" value="InterPro"/>
</dbReference>
<dbReference type="AlphaFoldDB" id="A0A1Y5I097"/>
<accession>A0A1Y5I097</accession>
<dbReference type="eggNOG" id="ENOG502SSQ5">
    <property type="taxonomic scope" value="Eukaryota"/>
</dbReference>
<name>A0A1Y5I097_OSTTA</name>
<dbReference type="Gene3D" id="1.20.58.810">
    <property type="entry name" value="Photosystem II Pbs27"/>
    <property type="match status" value="1"/>
</dbReference>
<dbReference type="GO" id="GO:0009523">
    <property type="term" value="C:photosystem II"/>
    <property type="evidence" value="ECO:0007669"/>
    <property type="project" value="InterPro"/>
</dbReference>
<organism evidence="1">
    <name type="scientific">Ostreococcus tauri</name>
    <name type="common">Marine green alga</name>
    <dbReference type="NCBI Taxonomy" id="70448"/>
    <lineage>
        <taxon>Eukaryota</taxon>
        <taxon>Viridiplantae</taxon>
        <taxon>Chlorophyta</taxon>
        <taxon>Mamiellophyceae</taxon>
        <taxon>Mamiellales</taxon>
        <taxon>Bathycoccaceae</taxon>
        <taxon>Ostreococcus</taxon>
    </lineage>
</organism>
<reference evidence="1" key="1">
    <citation type="submission" date="2017-04" db="EMBL/GenBank/DDBJ databases">
        <title>Population genomics of picophytoplankton unveils novel chromosome hypervariability.</title>
        <authorList>
            <consortium name="DOE Joint Genome Institute"/>
            <person name="Blanc-Mathieu R."/>
            <person name="Krasovec M."/>
            <person name="Hebrard M."/>
            <person name="Yau S."/>
            <person name="Desgranges E."/>
            <person name="Martin J."/>
            <person name="Schackwitz W."/>
            <person name="Kuo A."/>
            <person name="Salin G."/>
            <person name="Donnadieu C."/>
            <person name="Desdevises Y."/>
            <person name="Sanchez-Ferandin S."/>
            <person name="Moreau H."/>
            <person name="Rivals E."/>
            <person name="Grigoriev I.V."/>
            <person name="Grimsley N."/>
            <person name="Eyre-Walker A."/>
            <person name="Piganeau G."/>
        </authorList>
    </citation>
    <scope>NUCLEOTIDE SEQUENCE [LARGE SCALE GENOMIC DNA]</scope>
    <source>
        <strain evidence="1">RCC 1115</strain>
    </source>
</reference>
<evidence type="ECO:0000313" key="1">
    <source>
        <dbReference type="EMBL" id="OUS42979.1"/>
    </source>
</evidence>
<dbReference type="HAMAP" id="MF_01481">
    <property type="entry name" value="PSII_Psb27"/>
    <property type="match status" value="1"/>
</dbReference>
<dbReference type="InterPro" id="IPR038450">
    <property type="entry name" value="PSII_Psb27_sf"/>
</dbReference>
<dbReference type="InterPro" id="IPR025585">
    <property type="entry name" value="PSII_Psb27"/>
</dbReference>
<dbReference type="EMBL" id="KZ155835">
    <property type="protein sequence ID" value="OUS42979.1"/>
    <property type="molecule type" value="Genomic_DNA"/>
</dbReference>
<sequence>MNKARATFNVSASALFKRVAEDASRAESAPSTSRRFVALSLALAAASTASAPGANAQKFKEVCDPTEDGAECRANILAQDGIDVGAYEVGGSRSFKAANPTGAKTSFTTYQSDTLEFVGEVEALLAMDVYDGSREKAVAAFQKKSNNWSGKYAPGGSSKMASGRAFYNALNQLAGHYSFNGLAPIPKSRLDVVETNIAKTKELIAAGR</sequence>
<protein>
    <submittedName>
        <fullName evidence="1">Photosystem II Pbs27</fullName>
    </submittedName>
</protein>
<dbReference type="Proteomes" id="UP000195557">
    <property type="component" value="Unassembled WGS sequence"/>
</dbReference>
<dbReference type="GO" id="GO:0010207">
    <property type="term" value="P:photosystem II assembly"/>
    <property type="evidence" value="ECO:0007669"/>
    <property type="project" value="InterPro"/>
</dbReference>
<gene>
    <name evidence="1" type="ORF">BE221DRAFT_81553</name>
</gene>
<dbReference type="Pfam" id="PF13326">
    <property type="entry name" value="PSII_Pbs27"/>
    <property type="match status" value="1"/>
</dbReference>